<dbReference type="GO" id="GO:0000178">
    <property type="term" value="C:exosome (RNase complex)"/>
    <property type="evidence" value="ECO:0007669"/>
    <property type="project" value="TreeGrafter"/>
</dbReference>
<evidence type="ECO:0000256" key="6">
    <source>
        <dbReference type="RuleBase" id="RU368003"/>
    </source>
</evidence>
<dbReference type="GO" id="GO:0003723">
    <property type="term" value="F:RNA binding"/>
    <property type="evidence" value="ECO:0007669"/>
    <property type="project" value="UniProtKB-UniRule"/>
</dbReference>
<comment type="subcellular location">
    <subcellularLocation>
        <location evidence="1 6">Nucleus</location>
    </subcellularLocation>
</comment>
<protein>
    <recommendedName>
        <fullName evidence="6">Exosome complex protein</fullName>
    </recommendedName>
</protein>
<dbReference type="GO" id="GO:0010468">
    <property type="term" value="P:regulation of gene expression"/>
    <property type="evidence" value="ECO:0007669"/>
    <property type="project" value="TreeGrafter"/>
</dbReference>
<evidence type="ECO:0000256" key="2">
    <source>
        <dbReference type="ARBA" id="ARBA00009154"/>
    </source>
</evidence>
<comment type="function">
    <text evidence="6">Required for exosome-dependent processing of pre-rRNA and small nucleolar RNA (snRNA) precursors. Involved in processing of 35S pre-rRNA at the A0, A1 and A2 sites.</text>
</comment>
<evidence type="ECO:0000256" key="3">
    <source>
        <dbReference type="ARBA" id="ARBA00022552"/>
    </source>
</evidence>
<comment type="caution">
    <text evidence="7">The sequence shown here is derived from an EMBL/GenBank/DDBJ whole genome shotgun (WGS) entry which is preliminary data.</text>
</comment>
<accession>A0AAN8A9B3</accession>
<evidence type="ECO:0000256" key="4">
    <source>
        <dbReference type="ARBA" id="ARBA00022884"/>
    </source>
</evidence>
<organism evidence="7 8">
    <name type="scientific">Arxiozyma heterogenica</name>
    <dbReference type="NCBI Taxonomy" id="278026"/>
    <lineage>
        <taxon>Eukaryota</taxon>
        <taxon>Fungi</taxon>
        <taxon>Dikarya</taxon>
        <taxon>Ascomycota</taxon>
        <taxon>Saccharomycotina</taxon>
        <taxon>Saccharomycetes</taxon>
        <taxon>Saccharomycetales</taxon>
        <taxon>Saccharomycetaceae</taxon>
        <taxon>Arxiozyma</taxon>
    </lineage>
</organism>
<dbReference type="InterPro" id="IPR007146">
    <property type="entry name" value="Sas10/Utp3/C1D"/>
</dbReference>
<keyword evidence="8" id="KW-1185">Reference proteome</keyword>
<evidence type="ECO:0000313" key="7">
    <source>
        <dbReference type="EMBL" id="KAK5781676.1"/>
    </source>
</evidence>
<evidence type="ECO:0000313" key="8">
    <source>
        <dbReference type="Proteomes" id="UP001306508"/>
    </source>
</evidence>
<keyword evidence="4 6" id="KW-0694">RNA-binding</keyword>
<dbReference type="EMBL" id="JAWIZZ010000031">
    <property type="protein sequence ID" value="KAK5781676.1"/>
    <property type="molecule type" value="Genomic_DNA"/>
</dbReference>
<dbReference type="GO" id="GO:0000460">
    <property type="term" value="P:maturation of 5.8S rRNA"/>
    <property type="evidence" value="ECO:0007669"/>
    <property type="project" value="TreeGrafter"/>
</dbReference>
<sequence>MDQDLQKIKPYINNLKRHLQTLQPDLQHMVKESLNDKLVIMTSELDKLDLVNNYCYILNSLLFAYMKLLGCKHLDKTIMIELNRCKEYMQKAKNLQIKKIKTESDNINKQTKLKSSIVASLKQEPAISKKHFQNTATTENNNNDRVNKHIKFEDSKYEKELLIEKINSTQKKKKVMGKNRISK</sequence>
<comment type="similarity">
    <text evidence="2 6">Belongs to the C1D family.</text>
</comment>
<dbReference type="PANTHER" id="PTHR15341">
    <property type="entry name" value="SUN-COR STEROID HORMONE RECEPTOR CO-REPRESSOR"/>
    <property type="match status" value="1"/>
</dbReference>
<dbReference type="GO" id="GO:0005730">
    <property type="term" value="C:nucleolus"/>
    <property type="evidence" value="ECO:0007669"/>
    <property type="project" value="TreeGrafter"/>
</dbReference>
<dbReference type="InterPro" id="IPR011082">
    <property type="entry name" value="Exosome-assoc_fac/DNA_repair"/>
</dbReference>
<name>A0AAN8A9B3_9SACH</name>
<dbReference type="GO" id="GO:0003677">
    <property type="term" value="F:DNA binding"/>
    <property type="evidence" value="ECO:0007669"/>
    <property type="project" value="TreeGrafter"/>
</dbReference>
<proteinExistence type="inferred from homology"/>
<dbReference type="Pfam" id="PF04000">
    <property type="entry name" value="Sas10_Utp3"/>
    <property type="match status" value="1"/>
</dbReference>
<gene>
    <name evidence="7" type="ORF">RI543_000862</name>
</gene>
<dbReference type="Proteomes" id="UP001306508">
    <property type="component" value="Unassembled WGS sequence"/>
</dbReference>
<reference evidence="8" key="1">
    <citation type="submission" date="2023-07" db="EMBL/GenBank/DDBJ databases">
        <title>A draft genome of Kazachstania heterogenica Y-27499.</title>
        <authorList>
            <person name="Donic C."/>
            <person name="Kralova J.S."/>
            <person name="Fidel L."/>
            <person name="Ben-Dor S."/>
            <person name="Jung S."/>
        </authorList>
    </citation>
    <scope>NUCLEOTIDE SEQUENCE [LARGE SCALE GENOMIC DNA]</scope>
    <source>
        <strain evidence="8">Y27499</strain>
    </source>
</reference>
<keyword evidence="5 6" id="KW-0539">Nucleus</keyword>
<keyword evidence="3 6" id="KW-0698">rRNA processing</keyword>
<dbReference type="PANTHER" id="PTHR15341:SF3">
    <property type="entry name" value="NUCLEAR NUCLEIC ACID-BINDING PROTEIN C1D"/>
    <property type="match status" value="1"/>
</dbReference>
<dbReference type="AlphaFoldDB" id="A0AAN8A9B3"/>
<evidence type="ECO:0000256" key="5">
    <source>
        <dbReference type="ARBA" id="ARBA00023242"/>
    </source>
</evidence>
<evidence type="ECO:0000256" key="1">
    <source>
        <dbReference type="ARBA" id="ARBA00004123"/>
    </source>
</evidence>